<evidence type="ECO:0000256" key="3">
    <source>
        <dbReference type="ARBA" id="ARBA00012834"/>
    </source>
</evidence>
<evidence type="ECO:0000256" key="4">
    <source>
        <dbReference type="ARBA" id="ARBA00022603"/>
    </source>
</evidence>
<evidence type="ECO:0000256" key="1">
    <source>
        <dbReference type="ARBA" id="ARBA00000724"/>
    </source>
</evidence>
<dbReference type="GO" id="GO:0032259">
    <property type="term" value="P:methylation"/>
    <property type="evidence" value="ECO:0007669"/>
    <property type="project" value="UniProtKB-KW"/>
</dbReference>
<keyword evidence="4" id="KW-0489">Methyltransferase</keyword>
<dbReference type="EC" id="2.1.1.233" evidence="3"/>
<dbReference type="SUPFAM" id="SSF55729">
    <property type="entry name" value="Acyl-CoA N-acyltransferases (Nat)"/>
    <property type="match status" value="1"/>
</dbReference>
<dbReference type="InterPro" id="IPR029063">
    <property type="entry name" value="SAM-dependent_MTases_sf"/>
</dbReference>
<evidence type="ECO:0000256" key="2">
    <source>
        <dbReference type="ARBA" id="ARBA00010703"/>
    </source>
</evidence>
<dbReference type="InterPro" id="IPR016651">
    <property type="entry name" value="LCMT1"/>
</dbReference>
<sequence length="568" mass="63232">MASSPITSEWRNTSDHNVTETAFDAVKCKLSAVTLGYFQDPFLRFFVHKPTRRIPLVHRGYYLRHLGVTRCVDLFLSQYVASPRVNIVSLGAGFDTLFFRLVDQRKFLGTLYFTEVDCDAIVSAKTKLLNDSDVQAGLFPKDMDNLIVTSSSADCEIAWQCRVPSGSYSLIACDLGDIQRLNAALNAAGADRSLPTLMLGECLLSYLAPEKGTMLLQWLGEAFSSGSIALYDPIRLQTSEDDDSEKAVSASTRPKRQSDAFSSTLQRYFAVKGCTLRGVQGYQTAADHCRRLLACAYWKKCCILDMNGVFAACTTAEEKHRLALLEPFDEYADWTMCNAHYAIYLAGNCKNQDKDGLEWTSCFVPRVQQYRYLLTGCVTPQREGLSETVIIRSFQRDDLVTVRSLFESTHLDLPKRSRAVCQFVANRLRGPSGDMFDVYQAFQTPNSAGILASGFWVAEVGGVVVGCAGLKPLTISSHQVNHEEERHSAELCRLCVAPAFRRCGVASALVRAVEDFAISCGAFNEICLDTIEVMEAAQHLYRALGYVEQPESMKQHSSFKLVRFQKTL</sequence>
<dbReference type="Pfam" id="PF04072">
    <property type="entry name" value="LCM"/>
    <property type="match status" value="1"/>
</dbReference>
<comment type="similarity">
    <text evidence="2">Belongs to the methyltransferase superfamily. LCMT family.</text>
</comment>
<evidence type="ECO:0000313" key="10">
    <source>
        <dbReference type="Proteomes" id="UP001160483"/>
    </source>
</evidence>
<dbReference type="GO" id="GO:0018423">
    <property type="term" value="F:protein C-terminal leucine carboxyl O-methyltransferase activity"/>
    <property type="evidence" value="ECO:0007669"/>
    <property type="project" value="UniProtKB-EC"/>
</dbReference>
<dbReference type="Pfam" id="PF00583">
    <property type="entry name" value="Acetyltransf_1"/>
    <property type="match status" value="1"/>
</dbReference>
<proteinExistence type="inferred from homology"/>
<comment type="catalytic activity">
    <reaction evidence="1">
        <text>[phosphatase 2A protein]-C-terminal L-leucine + S-adenosyl-L-methionine = [phosphatase 2A protein]-C-terminal L-leucine methyl ester + S-adenosyl-L-homocysteine</text>
        <dbReference type="Rhea" id="RHEA:48544"/>
        <dbReference type="Rhea" id="RHEA-COMP:12134"/>
        <dbReference type="Rhea" id="RHEA-COMP:12135"/>
        <dbReference type="ChEBI" id="CHEBI:57856"/>
        <dbReference type="ChEBI" id="CHEBI:59789"/>
        <dbReference type="ChEBI" id="CHEBI:90516"/>
        <dbReference type="ChEBI" id="CHEBI:90517"/>
        <dbReference type="EC" id="2.1.1.233"/>
    </reaction>
</comment>
<dbReference type="PROSITE" id="PS51186">
    <property type="entry name" value="GNAT"/>
    <property type="match status" value="1"/>
</dbReference>
<evidence type="ECO:0000256" key="5">
    <source>
        <dbReference type="ARBA" id="ARBA00022679"/>
    </source>
</evidence>
<gene>
    <name evidence="9" type="ORF">PBS003_LOCUS5256</name>
</gene>
<accession>A0AAU9KXR0</accession>
<dbReference type="PANTHER" id="PTHR13600">
    <property type="entry name" value="LEUCINE CARBOXYL METHYLTRANSFERASE"/>
    <property type="match status" value="1"/>
</dbReference>
<protein>
    <recommendedName>
        <fullName evidence="3">[phosphatase 2A protein]-leucine-carboxy methyltransferase</fullName>
        <ecNumber evidence="3">2.1.1.233</ecNumber>
    </recommendedName>
    <alternativeName>
        <fullName evidence="7">[Phosphatase 2A protein]-leucine-carboxy methyltransferase 1</fullName>
    </alternativeName>
</protein>
<evidence type="ECO:0000256" key="7">
    <source>
        <dbReference type="ARBA" id="ARBA00032526"/>
    </source>
</evidence>
<evidence type="ECO:0000313" key="9">
    <source>
        <dbReference type="EMBL" id="CAH0478564.1"/>
    </source>
</evidence>
<dbReference type="InterPro" id="IPR000182">
    <property type="entry name" value="GNAT_dom"/>
</dbReference>
<dbReference type="Gene3D" id="3.40.50.150">
    <property type="entry name" value="Vaccinia Virus protein VP39"/>
    <property type="match status" value="1"/>
</dbReference>
<dbReference type="InterPro" id="IPR007213">
    <property type="entry name" value="Ppm1/Ppm2/Tcmp"/>
</dbReference>
<dbReference type="GO" id="GO:0016747">
    <property type="term" value="F:acyltransferase activity, transferring groups other than amino-acyl groups"/>
    <property type="evidence" value="ECO:0007669"/>
    <property type="project" value="InterPro"/>
</dbReference>
<keyword evidence="5" id="KW-0808">Transferase</keyword>
<dbReference type="Proteomes" id="UP001160483">
    <property type="component" value="Unassembled WGS sequence"/>
</dbReference>
<dbReference type="AlphaFoldDB" id="A0AAU9KXR0"/>
<keyword evidence="6" id="KW-0949">S-adenosyl-L-methionine</keyword>
<dbReference type="CDD" id="cd04301">
    <property type="entry name" value="NAT_SF"/>
    <property type="match status" value="1"/>
</dbReference>
<comment type="caution">
    <text evidence="9">The sequence shown here is derived from an EMBL/GenBank/DDBJ whole genome shotgun (WGS) entry which is preliminary data.</text>
</comment>
<organism evidence="9 10">
    <name type="scientific">Peronospora belbahrii</name>
    <dbReference type="NCBI Taxonomy" id="622444"/>
    <lineage>
        <taxon>Eukaryota</taxon>
        <taxon>Sar</taxon>
        <taxon>Stramenopiles</taxon>
        <taxon>Oomycota</taxon>
        <taxon>Peronosporomycetes</taxon>
        <taxon>Peronosporales</taxon>
        <taxon>Peronosporaceae</taxon>
        <taxon>Peronospora</taxon>
    </lineage>
</organism>
<evidence type="ECO:0000259" key="8">
    <source>
        <dbReference type="PROSITE" id="PS51186"/>
    </source>
</evidence>
<dbReference type="PANTHER" id="PTHR13600:SF21">
    <property type="entry name" value="LEUCINE CARBOXYL METHYLTRANSFERASE 1"/>
    <property type="match status" value="1"/>
</dbReference>
<dbReference type="EMBL" id="CAKKTJ010000262">
    <property type="protein sequence ID" value="CAH0478564.1"/>
    <property type="molecule type" value="Genomic_DNA"/>
</dbReference>
<dbReference type="SUPFAM" id="SSF53335">
    <property type="entry name" value="S-adenosyl-L-methionine-dependent methyltransferases"/>
    <property type="match status" value="1"/>
</dbReference>
<dbReference type="Gene3D" id="3.40.630.30">
    <property type="match status" value="1"/>
</dbReference>
<reference evidence="9" key="1">
    <citation type="submission" date="2021-11" db="EMBL/GenBank/DDBJ databases">
        <authorList>
            <person name="Islam A."/>
            <person name="Islam S."/>
            <person name="Flora M.S."/>
            <person name="Rahman M."/>
            <person name="Ziaur R.M."/>
            <person name="Epstein J.H."/>
            <person name="Hassan M."/>
            <person name="Klassen M."/>
            <person name="Woodard K."/>
            <person name="Webb A."/>
            <person name="Webby R.J."/>
            <person name="El Zowalaty M.E."/>
        </authorList>
    </citation>
    <scope>NUCLEOTIDE SEQUENCE</scope>
    <source>
        <strain evidence="9">Pbs3</strain>
    </source>
</reference>
<dbReference type="InterPro" id="IPR016181">
    <property type="entry name" value="Acyl_CoA_acyltransferase"/>
</dbReference>
<feature type="domain" description="N-acetyltransferase" evidence="8">
    <location>
        <begin position="389"/>
        <end position="568"/>
    </location>
</feature>
<evidence type="ECO:0000256" key="6">
    <source>
        <dbReference type="ARBA" id="ARBA00022691"/>
    </source>
</evidence>
<name>A0AAU9KXR0_9STRA</name>